<dbReference type="InterPro" id="IPR029454">
    <property type="entry name" value="ODR-4-like"/>
</dbReference>
<keyword evidence="5" id="KW-0472">Membrane</keyword>
<protein>
    <recommendedName>
        <fullName evidence="8">Protein odr-4 homolog</fullName>
    </recommendedName>
</protein>
<sequence length="838" mass="92880">MLLGGMQVVGIYIWASESSFKNSTITLCQTVKGVAEVASVVKNDWDEGLLIHISYSPRRLPIIHENVSNVRKLADILRFGISSHAKELESAKALIDGKLVTQDEQCASDGLHEVEFLLPFMQDTSLEACSRKDVIGVLVFRGSVCSFAYLNSKESISQALADMKVGLVIGKLSSSLERGFVFDLIPTPPNDDGKSACSVIENVRDDKKKGSKSKSLSESSSLFIDQDWVAEHARQVSRMLLGGMQVVGIYIWASESSFKNSTITLCQTVKGVAEVASVVKNDWDEGLLIHISYSPRRLPIIHENVSNVRKLADILRFGISSHAKELESAKALIDGKLVTQDEQCASDGLHEVEFLLPFMQDTSLEACSRKDVIGVLVFRGSVCSFAYLNSKESISQALADMKGDIIMSLQCRLDILHDEAEREIESYGNDGEGASPDASTEKPILQMDLQLLRYRGHSICAAMFRCRHKQQGDLVQCCYCITSLVNDNLLKMARIVTQDEQCASDGLHEVEFLLPFMQDTSLEACSRKDVIGVLVFRGSVCSFAYLNSKESISQALADMKGDIIMSLQCRLDILHDEAEREIESYGNDGEGASPDASTEKPILQMDLQLLRYRGHSICAAMFRSFIFQQDIWSCVSLIKLSLSRLPIIHENVSNVRKLADILRFGISSHAKELESAKALIDGKLVTQDEQCASDGLHEVEFLLPFMQDTSLEACSRKDVIGVLVFRGSVCSFAYLNSKESISQALADMKGDIIMSLQCRLDILHDEAEREIESYGNDGEGASPDASTEKPILQMDLQLLRKTCSLSFPRRVFVPWLAGTYICDYLQPSETLEYDCKEI</sequence>
<evidence type="ECO:0000256" key="4">
    <source>
        <dbReference type="ARBA" id="ARBA00022989"/>
    </source>
</evidence>
<evidence type="ECO:0000256" key="1">
    <source>
        <dbReference type="ARBA" id="ARBA00004370"/>
    </source>
</evidence>
<keyword evidence="3" id="KW-0812">Transmembrane</keyword>
<dbReference type="GO" id="GO:0016020">
    <property type="term" value="C:membrane"/>
    <property type="evidence" value="ECO:0007669"/>
    <property type="project" value="UniProtKB-SubCell"/>
</dbReference>
<dbReference type="AlphaFoldDB" id="A0ABC8SL54"/>
<dbReference type="Pfam" id="PF14778">
    <property type="entry name" value="ODR4-like"/>
    <property type="match status" value="6"/>
</dbReference>
<evidence type="ECO:0008006" key="8">
    <source>
        <dbReference type="Google" id="ProtNLM"/>
    </source>
</evidence>
<dbReference type="PANTHER" id="PTHR33966">
    <property type="entry name" value="PROTEIN ODR-4 HOMOLOG"/>
    <property type="match status" value="1"/>
</dbReference>
<dbReference type="EMBL" id="CAUOFW020003081">
    <property type="protein sequence ID" value="CAK9157904.1"/>
    <property type="molecule type" value="Genomic_DNA"/>
</dbReference>
<proteinExistence type="inferred from homology"/>
<organism evidence="6 7">
    <name type="scientific">Ilex paraguariensis</name>
    <name type="common">yerba mate</name>
    <dbReference type="NCBI Taxonomy" id="185542"/>
    <lineage>
        <taxon>Eukaryota</taxon>
        <taxon>Viridiplantae</taxon>
        <taxon>Streptophyta</taxon>
        <taxon>Embryophyta</taxon>
        <taxon>Tracheophyta</taxon>
        <taxon>Spermatophyta</taxon>
        <taxon>Magnoliopsida</taxon>
        <taxon>eudicotyledons</taxon>
        <taxon>Gunneridae</taxon>
        <taxon>Pentapetalae</taxon>
        <taxon>asterids</taxon>
        <taxon>campanulids</taxon>
        <taxon>Aquifoliales</taxon>
        <taxon>Aquifoliaceae</taxon>
        <taxon>Ilex</taxon>
    </lineage>
</organism>
<gene>
    <name evidence="6" type="ORF">ILEXP_LOCUS26474</name>
</gene>
<evidence type="ECO:0000313" key="7">
    <source>
        <dbReference type="Proteomes" id="UP001642360"/>
    </source>
</evidence>
<accession>A0ABC8SL54</accession>
<keyword evidence="4" id="KW-1133">Transmembrane helix</keyword>
<comment type="similarity">
    <text evidence="2">Belongs to the ODR-4 family.</text>
</comment>
<evidence type="ECO:0000256" key="5">
    <source>
        <dbReference type="ARBA" id="ARBA00023136"/>
    </source>
</evidence>
<comment type="subcellular location">
    <subcellularLocation>
        <location evidence="1">Membrane</location>
    </subcellularLocation>
</comment>
<dbReference type="Proteomes" id="UP001642360">
    <property type="component" value="Unassembled WGS sequence"/>
</dbReference>
<evidence type="ECO:0000256" key="3">
    <source>
        <dbReference type="ARBA" id="ARBA00022692"/>
    </source>
</evidence>
<comment type="caution">
    <text evidence="6">The sequence shown here is derived from an EMBL/GenBank/DDBJ whole genome shotgun (WGS) entry which is preliminary data.</text>
</comment>
<keyword evidence="7" id="KW-1185">Reference proteome</keyword>
<evidence type="ECO:0000256" key="2">
    <source>
        <dbReference type="ARBA" id="ARBA00010131"/>
    </source>
</evidence>
<evidence type="ECO:0000313" key="6">
    <source>
        <dbReference type="EMBL" id="CAK9157904.1"/>
    </source>
</evidence>
<reference evidence="6 7" key="1">
    <citation type="submission" date="2024-02" db="EMBL/GenBank/DDBJ databases">
        <authorList>
            <person name="Vignale AGUSTIN F."/>
            <person name="Sosa J E."/>
            <person name="Modenutti C."/>
        </authorList>
    </citation>
    <scope>NUCLEOTIDE SEQUENCE [LARGE SCALE GENOMIC DNA]</scope>
</reference>
<dbReference type="PANTHER" id="PTHR33966:SF1">
    <property type="entry name" value="PROTEIN ODR-4 HOMOLOG"/>
    <property type="match status" value="1"/>
</dbReference>
<name>A0ABC8SL54_9AQUA</name>